<gene>
    <name evidence="2" type="ORF">CKAH01_08974</name>
</gene>
<sequence length="310" mass="34773">MPALGSEDAASANLANNLVFVSLSHPGEITACATTIRSHAARTVHARRQKSLKRPRSRPESESSDGKQPSSMTLVKQRGPIPQQYFQSILWPKEFDPFDSFLRSLAPNEDKLIRVFVQHRVLKAMSYLPDPKMSYISDLDRFWHCVTLYWVQTALWDSGMLDSMFLLTCRYIADRAPGWKSGFTHQALHYKRRCLREIEHSESFTDHVITTRMAMVADETMFGTSTRVERHLREVCDLLQTRAAKERKGVVALNRRSGNVLISYTQGCGGSSLGSVGWKLPDAAPGDEGKIGLVFYLGNGDASAVNFFAK</sequence>
<evidence type="ECO:0000256" key="1">
    <source>
        <dbReference type="SAM" id="MobiDB-lite"/>
    </source>
</evidence>
<organism evidence="2 3">
    <name type="scientific">Colletotrichum kahawae</name>
    <name type="common">Coffee berry disease fungus</name>
    <dbReference type="NCBI Taxonomy" id="34407"/>
    <lineage>
        <taxon>Eukaryota</taxon>
        <taxon>Fungi</taxon>
        <taxon>Dikarya</taxon>
        <taxon>Ascomycota</taxon>
        <taxon>Pezizomycotina</taxon>
        <taxon>Sordariomycetes</taxon>
        <taxon>Hypocreomycetidae</taxon>
        <taxon>Glomerellales</taxon>
        <taxon>Glomerellaceae</taxon>
        <taxon>Colletotrichum</taxon>
        <taxon>Colletotrichum gloeosporioides species complex</taxon>
    </lineage>
</organism>
<reference evidence="2" key="1">
    <citation type="submission" date="2023-02" db="EMBL/GenBank/DDBJ databases">
        <title>Colletotrichum kahawae CIFC_Que2 genome sequencing and assembly.</title>
        <authorList>
            <person name="Baroncelli R."/>
        </authorList>
    </citation>
    <scope>NUCLEOTIDE SEQUENCE</scope>
    <source>
        <strain evidence="2">CIFC_Que2</strain>
    </source>
</reference>
<comment type="caution">
    <text evidence="2">The sequence shown here is derived from an EMBL/GenBank/DDBJ whole genome shotgun (WGS) entry which is preliminary data.</text>
</comment>
<evidence type="ECO:0000313" key="3">
    <source>
        <dbReference type="Proteomes" id="UP001281614"/>
    </source>
</evidence>
<keyword evidence="3" id="KW-1185">Reference proteome</keyword>
<feature type="region of interest" description="Disordered" evidence="1">
    <location>
        <begin position="40"/>
        <end position="74"/>
    </location>
</feature>
<protein>
    <submittedName>
        <fullName evidence="2">Uncharacterized protein</fullName>
    </submittedName>
</protein>
<name>A0AAE0CZ78_COLKA</name>
<dbReference type="Proteomes" id="UP001281614">
    <property type="component" value="Unassembled WGS sequence"/>
</dbReference>
<dbReference type="AlphaFoldDB" id="A0AAE0CZ78"/>
<accession>A0AAE0CZ78</accession>
<proteinExistence type="predicted"/>
<feature type="compositionally biased region" description="Basic residues" evidence="1">
    <location>
        <begin position="40"/>
        <end position="56"/>
    </location>
</feature>
<evidence type="ECO:0000313" key="2">
    <source>
        <dbReference type="EMBL" id="KAK2731326.1"/>
    </source>
</evidence>
<dbReference type="EMBL" id="VYYT01000588">
    <property type="protein sequence ID" value="KAK2731326.1"/>
    <property type="molecule type" value="Genomic_DNA"/>
</dbReference>